<evidence type="ECO:0000256" key="5">
    <source>
        <dbReference type="ARBA" id="ARBA00023040"/>
    </source>
</evidence>
<keyword evidence="3 10" id="KW-0812">Transmembrane</keyword>
<feature type="transmembrane region" description="Helical" evidence="12">
    <location>
        <begin position="68"/>
        <end position="92"/>
    </location>
</feature>
<comment type="subcellular location">
    <subcellularLocation>
        <location evidence="1">Cell membrane</location>
        <topology evidence="1">Multi-pass membrane protein</topology>
    </subcellularLocation>
</comment>
<dbReference type="GO" id="GO:0007200">
    <property type="term" value="P:phospholipase C-activating G protein-coupled receptor signaling pathway"/>
    <property type="evidence" value="ECO:0007669"/>
    <property type="project" value="TreeGrafter"/>
</dbReference>
<feature type="transmembrane region" description="Helical" evidence="12">
    <location>
        <begin position="144"/>
        <end position="162"/>
    </location>
</feature>
<evidence type="ECO:0000256" key="9">
    <source>
        <dbReference type="ARBA" id="ARBA00023224"/>
    </source>
</evidence>
<keyword evidence="16" id="KW-1185">Reference proteome</keyword>
<evidence type="ECO:0000256" key="6">
    <source>
        <dbReference type="ARBA" id="ARBA00023136"/>
    </source>
</evidence>
<keyword evidence="5 10" id="KW-0297">G-protein coupled receptor</keyword>
<dbReference type="InterPro" id="IPR017452">
    <property type="entry name" value="GPCR_Rhodpsn_7TM"/>
</dbReference>
<organism evidence="15 16">
    <name type="scientific">Chiloscyllium punctatum</name>
    <name type="common">Brownbanded bambooshark</name>
    <name type="synonym">Hemiscyllium punctatum</name>
    <dbReference type="NCBI Taxonomy" id="137246"/>
    <lineage>
        <taxon>Eukaryota</taxon>
        <taxon>Metazoa</taxon>
        <taxon>Chordata</taxon>
        <taxon>Craniata</taxon>
        <taxon>Vertebrata</taxon>
        <taxon>Chondrichthyes</taxon>
        <taxon>Elasmobranchii</taxon>
        <taxon>Galeomorphii</taxon>
        <taxon>Galeoidea</taxon>
        <taxon>Orectolobiformes</taxon>
        <taxon>Hemiscylliidae</taxon>
        <taxon>Chiloscyllium</taxon>
    </lineage>
</organism>
<comment type="caution">
    <text evidence="15">The sequence shown here is derived from an EMBL/GenBank/DDBJ whole genome shotgun (WGS) entry which is preliminary data.</text>
</comment>
<dbReference type="GO" id="GO:0005886">
    <property type="term" value="C:plasma membrane"/>
    <property type="evidence" value="ECO:0007669"/>
    <property type="project" value="UniProtKB-SubCell"/>
</dbReference>
<evidence type="ECO:0000256" key="2">
    <source>
        <dbReference type="ARBA" id="ARBA00022475"/>
    </source>
</evidence>
<dbReference type="Gene3D" id="1.20.1070.10">
    <property type="entry name" value="Rhodopsin 7-helix transmembrane proteins"/>
    <property type="match status" value="1"/>
</dbReference>
<dbReference type="AlphaFoldDB" id="A0A401RGF1"/>
<dbReference type="PRINTS" id="PR00237">
    <property type="entry name" value="GPCRRHODOPSN"/>
</dbReference>
<evidence type="ECO:0000256" key="10">
    <source>
        <dbReference type="RuleBase" id="RU000688"/>
    </source>
</evidence>
<evidence type="ECO:0000259" key="14">
    <source>
        <dbReference type="PROSITE" id="PS50262"/>
    </source>
</evidence>
<evidence type="ECO:0000313" key="16">
    <source>
        <dbReference type="Proteomes" id="UP000287033"/>
    </source>
</evidence>
<evidence type="ECO:0000256" key="12">
    <source>
        <dbReference type="SAM" id="Phobius"/>
    </source>
</evidence>
<dbReference type="PANTHER" id="PTHR24232">
    <property type="entry name" value="G-PROTEIN COUPLED RECEPTOR"/>
    <property type="match status" value="1"/>
</dbReference>
<evidence type="ECO:0000256" key="7">
    <source>
        <dbReference type="ARBA" id="ARBA00023170"/>
    </source>
</evidence>
<name>A0A401RGF1_CHIPU</name>
<protein>
    <recommendedName>
        <fullName evidence="14">G-protein coupled receptors family 1 profile domain-containing protein</fullName>
    </recommendedName>
</protein>
<reference evidence="15 16" key="1">
    <citation type="journal article" date="2018" name="Nat. Ecol. Evol.">
        <title>Shark genomes provide insights into elasmobranch evolution and the origin of vertebrates.</title>
        <authorList>
            <person name="Hara Y"/>
            <person name="Yamaguchi K"/>
            <person name="Onimaru K"/>
            <person name="Kadota M"/>
            <person name="Koyanagi M"/>
            <person name="Keeley SD"/>
            <person name="Tatsumi K"/>
            <person name="Tanaka K"/>
            <person name="Motone F"/>
            <person name="Kageyama Y"/>
            <person name="Nozu R"/>
            <person name="Adachi N"/>
            <person name="Nishimura O"/>
            <person name="Nakagawa R"/>
            <person name="Tanegashima C"/>
            <person name="Kiyatake I"/>
            <person name="Matsumoto R"/>
            <person name="Murakumo K"/>
            <person name="Nishida K"/>
            <person name="Terakita A"/>
            <person name="Kuratani S"/>
            <person name="Sato K"/>
            <person name="Hyodo S Kuraku.S."/>
        </authorList>
    </citation>
    <scope>NUCLEOTIDE SEQUENCE [LARGE SCALE GENOMIC DNA]</scope>
</reference>
<keyword evidence="9 10" id="KW-0807">Transducer</keyword>
<dbReference type="InterPro" id="IPR000276">
    <property type="entry name" value="GPCR_Rhodpsn"/>
</dbReference>
<dbReference type="EMBL" id="BEZZ01002663">
    <property type="protein sequence ID" value="GCC17207.1"/>
    <property type="molecule type" value="Genomic_DNA"/>
</dbReference>
<feature type="transmembrane region" description="Helical" evidence="12">
    <location>
        <begin position="104"/>
        <end position="124"/>
    </location>
</feature>
<evidence type="ECO:0000256" key="4">
    <source>
        <dbReference type="ARBA" id="ARBA00022989"/>
    </source>
</evidence>
<keyword evidence="6 12" id="KW-0472">Membrane</keyword>
<feature type="transmembrane region" description="Helical" evidence="12">
    <location>
        <begin position="305"/>
        <end position="329"/>
    </location>
</feature>
<feature type="domain" description="G-protein coupled receptors family 1 profile" evidence="14">
    <location>
        <begin position="84"/>
        <end position="326"/>
    </location>
</feature>
<accession>A0A401RGF1</accession>
<dbReference type="GO" id="GO:0035025">
    <property type="term" value="P:positive regulation of Rho protein signal transduction"/>
    <property type="evidence" value="ECO:0007669"/>
    <property type="project" value="TreeGrafter"/>
</dbReference>
<dbReference type="GO" id="GO:0004930">
    <property type="term" value="F:G protein-coupled receptor activity"/>
    <property type="evidence" value="ECO:0007669"/>
    <property type="project" value="UniProtKB-KW"/>
</dbReference>
<evidence type="ECO:0000256" key="13">
    <source>
        <dbReference type="SAM" id="SignalP"/>
    </source>
</evidence>
<dbReference type="PROSITE" id="PS50262">
    <property type="entry name" value="G_PROTEIN_RECEP_F1_2"/>
    <property type="match status" value="1"/>
</dbReference>
<keyword evidence="13" id="KW-0732">Signal</keyword>
<sequence length="371" mass="41776">MKSLRIIVLFVLVSCFTNCFATEGTKECIRKKDASGNRRFPIIQKQNKTINTFNDSTPMYLKSALTTVLLPCLYLLVLSIGLPANALALWVLLTRIKKLPSTIFLLNLALADLLLTLSLPFRVSYYLLGNNWPFGELLCRACTVLFYGNIYSSILFLTCISVDRYLAVVHPFLSKEVRRTRSAYCVSATVWLLVILGLLPFYINQQAYRIHTLNITTCNDALPDEALSGYYFYYTACQVVLGFAIPCLITVFCYVSVIATLVSNGKQYARAIKVTLLVLLVFLLCLTPFHVILLAQSNTRNSDTYAYTMICQVLSTFNNCIDPFIYYYISEEFRDKLRTAISTLRNETSSGKSAQSLIQSNSTSQPGHQPV</sequence>
<dbReference type="SUPFAM" id="SSF81321">
    <property type="entry name" value="Family A G protein-coupled receptor-like"/>
    <property type="match status" value="1"/>
</dbReference>
<dbReference type="PANTHER" id="PTHR24232:SF22">
    <property type="entry name" value="PROTEINASE-ACTIVATED RECEPTOR 4"/>
    <property type="match status" value="1"/>
</dbReference>
<feature type="chain" id="PRO_5019581182" description="G-protein coupled receptors family 1 profile domain-containing protein" evidence="13">
    <location>
        <begin position="22"/>
        <end position="371"/>
    </location>
</feature>
<evidence type="ECO:0000256" key="1">
    <source>
        <dbReference type="ARBA" id="ARBA00004651"/>
    </source>
</evidence>
<feature type="transmembrane region" description="Helical" evidence="12">
    <location>
        <begin position="274"/>
        <end position="293"/>
    </location>
</feature>
<keyword evidence="4 12" id="KW-1133">Transmembrane helix</keyword>
<keyword evidence="8" id="KW-0325">Glycoprotein</keyword>
<dbReference type="Proteomes" id="UP000287033">
    <property type="component" value="Unassembled WGS sequence"/>
</dbReference>
<proteinExistence type="inferred from homology"/>
<comment type="similarity">
    <text evidence="10">Belongs to the G-protein coupled receptor 1 family.</text>
</comment>
<evidence type="ECO:0000256" key="8">
    <source>
        <dbReference type="ARBA" id="ARBA00023180"/>
    </source>
</evidence>
<evidence type="ECO:0000256" key="3">
    <source>
        <dbReference type="ARBA" id="ARBA00022692"/>
    </source>
</evidence>
<feature type="transmembrane region" description="Helical" evidence="12">
    <location>
        <begin position="231"/>
        <end position="262"/>
    </location>
</feature>
<feature type="transmembrane region" description="Helical" evidence="12">
    <location>
        <begin position="183"/>
        <end position="203"/>
    </location>
</feature>
<feature type="signal peptide" evidence="13">
    <location>
        <begin position="1"/>
        <end position="21"/>
    </location>
</feature>
<dbReference type="Pfam" id="PF00001">
    <property type="entry name" value="7tm_1"/>
    <property type="match status" value="1"/>
</dbReference>
<dbReference type="PRINTS" id="PR01157">
    <property type="entry name" value="P2YPURNOCPTR"/>
</dbReference>
<keyword evidence="2" id="KW-1003">Cell membrane</keyword>
<evidence type="ECO:0000256" key="11">
    <source>
        <dbReference type="SAM" id="MobiDB-lite"/>
    </source>
</evidence>
<dbReference type="STRING" id="137246.A0A401RGF1"/>
<dbReference type="OrthoDB" id="8716763at2759"/>
<dbReference type="PROSITE" id="PS00237">
    <property type="entry name" value="G_PROTEIN_RECEP_F1_1"/>
    <property type="match status" value="1"/>
</dbReference>
<dbReference type="OMA" id="PCANDSD"/>
<gene>
    <name evidence="15" type="ORF">chiPu_0020505</name>
</gene>
<evidence type="ECO:0000313" key="15">
    <source>
        <dbReference type="EMBL" id="GCC17207.1"/>
    </source>
</evidence>
<feature type="region of interest" description="Disordered" evidence="11">
    <location>
        <begin position="352"/>
        <end position="371"/>
    </location>
</feature>
<keyword evidence="7 10" id="KW-0675">Receptor</keyword>
<dbReference type="FunFam" id="1.20.1070.10:FF:000040">
    <property type="entry name" value="Coagulation factor 2 (thrombin) receptor"/>
    <property type="match status" value="1"/>
</dbReference>